<dbReference type="InterPro" id="IPR001878">
    <property type="entry name" value="Znf_CCHC"/>
</dbReference>
<dbReference type="AlphaFoldDB" id="A0A3R7QBI5"/>
<evidence type="ECO:0000256" key="2">
    <source>
        <dbReference type="SAM" id="MobiDB-lite"/>
    </source>
</evidence>
<name>A0A3R7QBI5_PENVA</name>
<dbReference type="Gene3D" id="4.10.60.10">
    <property type="entry name" value="Zinc finger, CCHC-type"/>
    <property type="match status" value="1"/>
</dbReference>
<comment type="caution">
    <text evidence="4">The sequence shown here is derived from an EMBL/GenBank/DDBJ whole genome shotgun (WGS) entry which is preliminary data.</text>
</comment>
<sequence>MEGEGNNLGATAVPPTPTTPHPVEGIDSSDMNNEESPANPDVDDEGFKVANTERNIKSSRNSGNATDERPRNNQRGPIAPRQKYIRLAFPEETSTVDKTRWMKEVSRLPSLQEHGPLDMVQGKWRSSRYVYVRRDQRHYVAQMINGAIAGISLEDKDEYQARTKRYGEYLVTRFPKETPADDAMHLPGVFKARRIYKEGQPLNRIIIVWSGERPPPTEHHFFGNIEPSSIRPWSSEVVACYKCQGYGHVAKHCRKESACAVCAEAHQTKDCPARNRGNDSDNEDAVTIAKRCVRCGEQGVTAWHRNCPHKPARLHPPPPAPTEPIDRGVAMPSPATSRPVPCDVTNPQEFPQLPGGGGSHPRKQCLRTNEW</sequence>
<dbReference type="GO" id="GO:0008270">
    <property type="term" value="F:zinc ion binding"/>
    <property type="evidence" value="ECO:0007669"/>
    <property type="project" value="UniProtKB-KW"/>
</dbReference>
<evidence type="ECO:0000313" key="4">
    <source>
        <dbReference type="EMBL" id="ROT73718.1"/>
    </source>
</evidence>
<proteinExistence type="predicted"/>
<reference evidence="4 5" key="2">
    <citation type="submission" date="2019-01" db="EMBL/GenBank/DDBJ databases">
        <title>The decoding of complex shrimp genome reveals the adaptation for benthos swimmer, frequently molting mechanism and breeding impact on genome.</title>
        <authorList>
            <person name="Sun Y."/>
            <person name="Gao Y."/>
            <person name="Yu Y."/>
        </authorList>
    </citation>
    <scope>NUCLEOTIDE SEQUENCE [LARGE SCALE GENOMIC DNA]</scope>
    <source>
        <tissue evidence="4">Muscle</tissue>
    </source>
</reference>
<evidence type="ECO:0000313" key="5">
    <source>
        <dbReference type="Proteomes" id="UP000283509"/>
    </source>
</evidence>
<dbReference type="InterPro" id="IPR036875">
    <property type="entry name" value="Znf_CCHC_sf"/>
</dbReference>
<dbReference type="Proteomes" id="UP000283509">
    <property type="component" value="Unassembled WGS sequence"/>
</dbReference>
<feature type="region of interest" description="Disordered" evidence="2">
    <location>
        <begin position="308"/>
        <end position="371"/>
    </location>
</feature>
<feature type="domain" description="CCHC-type" evidence="3">
    <location>
        <begin position="240"/>
        <end position="255"/>
    </location>
</feature>
<keyword evidence="1" id="KW-0862">Zinc</keyword>
<feature type="region of interest" description="Disordered" evidence="2">
    <location>
        <begin position="1"/>
        <end position="81"/>
    </location>
</feature>
<reference evidence="4 5" key="1">
    <citation type="submission" date="2018-04" db="EMBL/GenBank/DDBJ databases">
        <authorList>
            <person name="Zhang X."/>
            <person name="Yuan J."/>
            <person name="Li F."/>
            <person name="Xiang J."/>
        </authorList>
    </citation>
    <scope>NUCLEOTIDE SEQUENCE [LARGE SCALE GENOMIC DNA]</scope>
    <source>
        <tissue evidence="4">Muscle</tissue>
    </source>
</reference>
<keyword evidence="5" id="KW-1185">Reference proteome</keyword>
<organism evidence="4 5">
    <name type="scientific">Penaeus vannamei</name>
    <name type="common">Whiteleg shrimp</name>
    <name type="synonym">Litopenaeus vannamei</name>
    <dbReference type="NCBI Taxonomy" id="6689"/>
    <lineage>
        <taxon>Eukaryota</taxon>
        <taxon>Metazoa</taxon>
        <taxon>Ecdysozoa</taxon>
        <taxon>Arthropoda</taxon>
        <taxon>Crustacea</taxon>
        <taxon>Multicrustacea</taxon>
        <taxon>Malacostraca</taxon>
        <taxon>Eumalacostraca</taxon>
        <taxon>Eucarida</taxon>
        <taxon>Decapoda</taxon>
        <taxon>Dendrobranchiata</taxon>
        <taxon>Penaeoidea</taxon>
        <taxon>Penaeidae</taxon>
        <taxon>Penaeus</taxon>
    </lineage>
</organism>
<gene>
    <name evidence="4" type="ORF">C7M84_007836</name>
</gene>
<accession>A0A3R7QBI5</accession>
<dbReference type="SUPFAM" id="SSF57756">
    <property type="entry name" value="Retrovirus zinc finger-like domains"/>
    <property type="match status" value="1"/>
</dbReference>
<evidence type="ECO:0000259" key="3">
    <source>
        <dbReference type="PROSITE" id="PS50158"/>
    </source>
</evidence>
<dbReference type="GO" id="GO:0003676">
    <property type="term" value="F:nucleic acid binding"/>
    <property type="evidence" value="ECO:0007669"/>
    <property type="project" value="InterPro"/>
</dbReference>
<protein>
    <submittedName>
        <fullName evidence="4">Gag-like protein</fullName>
    </submittedName>
</protein>
<dbReference type="PROSITE" id="PS50158">
    <property type="entry name" value="ZF_CCHC"/>
    <property type="match status" value="1"/>
</dbReference>
<keyword evidence="1" id="KW-0479">Metal-binding</keyword>
<keyword evidence="1" id="KW-0863">Zinc-finger</keyword>
<dbReference type="EMBL" id="QCYY01002000">
    <property type="protein sequence ID" value="ROT73718.1"/>
    <property type="molecule type" value="Genomic_DNA"/>
</dbReference>
<evidence type="ECO:0000256" key="1">
    <source>
        <dbReference type="PROSITE-ProRule" id="PRU00047"/>
    </source>
</evidence>